<reference evidence="1" key="1">
    <citation type="submission" date="2019-11" db="EMBL/GenBank/DDBJ databases">
        <title>Nori genome reveals adaptations in red seaweeds to the harsh intertidal environment.</title>
        <authorList>
            <person name="Wang D."/>
            <person name="Mao Y."/>
        </authorList>
    </citation>
    <scope>NUCLEOTIDE SEQUENCE</scope>
    <source>
        <tissue evidence="1">Gametophyte</tissue>
    </source>
</reference>
<evidence type="ECO:0000313" key="1">
    <source>
        <dbReference type="EMBL" id="KAK1858574.1"/>
    </source>
</evidence>
<evidence type="ECO:0000313" key="2">
    <source>
        <dbReference type="Proteomes" id="UP000798662"/>
    </source>
</evidence>
<proteinExistence type="predicted"/>
<dbReference type="EMBL" id="CM020618">
    <property type="protein sequence ID" value="KAK1858574.1"/>
    <property type="molecule type" value="Genomic_DNA"/>
</dbReference>
<protein>
    <submittedName>
        <fullName evidence="1">Uncharacterized protein</fullName>
    </submittedName>
</protein>
<sequence>MNYLSLLLVLGALTLLASPLSLLGGGAVAAAYWWLFVVHAGVKVRVGGVEWGKEAKAVAMFVGGGWCSGRPARGERRHEECRAAACTHASAVYNDDEDDEDFVDASFAFFDPRPDDVPRLRSLLLDLARSLPVSDAATYAHTLAEAVAAQTRVGTTVRVDAGGGPGDEVLGDALGFITALPLATHAALLAPLLSAMDMAMAGGLPPWVVAPGTKLGVVLCERVVNLPPALVPWLHTALWDELGWAVEDEPTAALRDAYALSHFVILTDR</sequence>
<organism evidence="1 2">
    <name type="scientific">Pyropia yezoensis</name>
    <name type="common">Susabi-nori</name>
    <name type="synonym">Porphyra yezoensis</name>
    <dbReference type="NCBI Taxonomy" id="2788"/>
    <lineage>
        <taxon>Eukaryota</taxon>
        <taxon>Rhodophyta</taxon>
        <taxon>Bangiophyceae</taxon>
        <taxon>Bangiales</taxon>
        <taxon>Bangiaceae</taxon>
        <taxon>Pyropia</taxon>
    </lineage>
</organism>
<comment type="caution">
    <text evidence="1">The sequence shown here is derived from an EMBL/GenBank/DDBJ whole genome shotgun (WGS) entry which is preliminary data.</text>
</comment>
<gene>
    <name evidence="1" type="ORF">I4F81_001175</name>
</gene>
<dbReference type="Proteomes" id="UP000798662">
    <property type="component" value="Chromosome 1"/>
</dbReference>
<accession>A0ACC3BKS5</accession>
<keyword evidence="2" id="KW-1185">Reference proteome</keyword>
<name>A0ACC3BKS5_PYRYE</name>